<evidence type="ECO:0000259" key="5">
    <source>
        <dbReference type="Pfam" id="PF03668"/>
    </source>
</evidence>
<gene>
    <name evidence="7" type="primary">rapZ</name>
    <name evidence="7" type="ORF">OH136_15185</name>
</gene>
<protein>
    <submittedName>
        <fullName evidence="7">RNase adapter RapZ</fullName>
    </submittedName>
</protein>
<keyword evidence="3 4" id="KW-0342">GTP-binding</keyword>
<dbReference type="InterPro" id="IPR053930">
    <property type="entry name" value="RapZ-like_N"/>
</dbReference>
<dbReference type="HAMAP" id="MF_00636">
    <property type="entry name" value="RapZ_like"/>
    <property type="match status" value="1"/>
</dbReference>
<dbReference type="SUPFAM" id="SSF52540">
    <property type="entry name" value="P-loop containing nucleoside triphosphate hydrolases"/>
    <property type="match status" value="1"/>
</dbReference>
<feature type="binding site" evidence="4">
    <location>
        <begin position="72"/>
        <end position="75"/>
    </location>
    <ligand>
        <name>GTP</name>
        <dbReference type="ChEBI" id="CHEBI:37565"/>
    </ligand>
</feature>
<evidence type="ECO:0000256" key="4">
    <source>
        <dbReference type="HAMAP-Rule" id="MF_00636"/>
    </source>
</evidence>
<dbReference type="NCBIfam" id="NF003828">
    <property type="entry name" value="PRK05416.1"/>
    <property type="match status" value="1"/>
</dbReference>
<evidence type="ECO:0000313" key="8">
    <source>
        <dbReference type="Proteomes" id="UP001208041"/>
    </source>
</evidence>
<keyword evidence="2 4" id="KW-0067">ATP-binding</keyword>
<comment type="caution">
    <text evidence="7">The sequence shown here is derived from an EMBL/GenBank/DDBJ whole genome shotgun (WGS) entry which is preliminary data.</text>
</comment>
<feature type="domain" description="RapZ-like N-terminal" evidence="5">
    <location>
        <begin position="19"/>
        <end position="171"/>
    </location>
</feature>
<dbReference type="PIRSF" id="PIRSF005052">
    <property type="entry name" value="P-loopkin"/>
    <property type="match status" value="1"/>
</dbReference>
<evidence type="ECO:0000259" key="6">
    <source>
        <dbReference type="Pfam" id="PF22740"/>
    </source>
</evidence>
<dbReference type="Pfam" id="PF22740">
    <property type="entry name" value="PapZ_C"/>
    <property type="match status" value="1"/>
</dbReference>
<keyword evidence="8" id="KW-1185">Reference proteome</keyword>
<dbReference type="Proteomes" id="UP001208041">
    <property type="component" value="Unassembled WGS sequence"/>
</dbReference>
<dbReference type="InterPro" id="IPR005337">
    <property type="entry name" value="RapZ-like"/>
</dbReference>
<dbReference type="RefSeq" id="WP_263954868.1">
    <property type="nucleotide sequence ID" value="NZ_JAOYFC010000004.1"/>
</dbReference>
<dbReference type="InterPro" id="IPR053931">
    <property type="entry name" value="RapZ_C"/>
</dbReference>
<proteinExistence type="inferred from homology"/>
<evidence type="ECO:0000313" key="7">
    <source>
        <dbReference type="EMBL" id="MCV6825905.1"/>
    </source>
</evidence>
<dbReference type="GO" id="GO:0005524">
    <property type="term" value="F:ATP binding"/>
    <property type="evidence" value="ECO:0007669"/>
    <property type="project" value="UniProtKB-UniRule"/>
</dbReference>
<accession>A0AAE3J2W7</accession>
<evidence type="ECO:0000256" key="2">
    <source>
        <dbReference type="ARBA" id="ARBA00022840"/>
    </source>
</evidence>
<dbReference type="EMBL" id="JAOYFC010000004">
    <property type="protein sequence ID" value="MCV6825905.1"/>
    <property type="molecule type" value="Genomic_DNA"/>
</dbReference>
<dbReference type="Pfam" id="PF03668">
    <property type="entry name" value="RapZ-like_N"/>
    <property type="match status" value="1"/>
</dbReference>
<name>A0AAE3J2W7_9RHOB</name>
<evidence type="ECO:0000256" key="3">
    <source>
        <dbReference type="ARBA" id="ARBA00023134"/>
    </source>
</evidence>
<dbReference type="AlphaFoldDB" id="A0AAE3J2W7"/>
<dbReference type="GO" id="GO:0005525">
    <property type="term" value="F:GTP binding"/>
    <property type="evidence" value="ECO:0007669"/>
    <property type="project" value="UniProtKB-UniRule"/>
</dbReference>
<dbReference type="InterPro" id="IPR027417">
    <property type="entry name" value="P-loop_NTPase"/>
</dbReference>
<sequence>MNSNTSSSTDAAAHQNNLRVVLVTGPSGAGRSTAINALEDAGYEAIDNLPLSLVPRLLEGAAHSVPLALGIDARNRDFSASGLIELIETLASRDDVSCEVLYLDCSKNTLIRRFSETRRRHPLAPAEEPGIGIEREFDLLKPILVRADVLIDTTEFSPHDLRAEVEQWFAPKSGQKLAVSIHSFSYKRGVPRGIDMIFDVRFLRNPYWDESLRSMDGRDERVASYVEEDERFDAFFVKIRELCEMLLPAYIEEGKTHFSIGFGCTGGQHRSVTVTEKLANALAEGGWQVSIRHREMERRAVASPDLSTGKLA</sequence>
<organism evidence="7 8">
    <name type="scientific">Halocynthiibacter halioticoli</name>
    <dbReference type="NCBI Taxonomy" id="2986804"/>
    <lineage>
        <taxon>Bacteria</taxon>
        <taxon>Pseudomonadati</taxon>
        <taxon>Pseudomonadota</taxon>
        <taxon>Alphaproteobacteria</taxon>
        <taxon>Rhodobacterales</taxon>
        <taxon>Paracoccaceae</taxon>
        <taxon>Halocynthiibacter</taxon>
    </lineage>
</organism>
<keyword evidence="1 4" id="KW-0547">Nucleotide-binding</keyword>
<feature type="binding site" evidence="4">
    <location>
        <begin position="25"/>
        <end position="32"/>
    </location>
    <ligand>
        <name>ATP</name>
        <dbReference type="ChEBI" id="CHEBI:30616"/>
    </ligand>
</feature>
<dbReference type="PANTHER" id="PTHR30448">
    <property type="entry name" value="RNASE ADAPTER PROTEIN RAPZ"/>
    <property type="match status" value="1"/>
</dbReference>
<evidence type="ECO:0000256" key="1">
    <source>
        <dbReference type="ARBA" id="ARBA00022741"/>
    </source>
</evidence>
<reference evidence="7" key="1">
    <citation type="submission" date="2022-10" db="EMBL/GenBank/DDBJ databases">
        <authorList>
            <person name="Yue Y."/>
        </authorList>
    </citation>
    <scope>NUCLEOTIDE SEQUENCE</scope>
    <source>
        <strain evidence="7">Z654</strain>
    </source>
</reference>
<dbReference type="PANTHER" id="PTHR30448:SF0">
    <property type="entry name" value="RNASE ADAPTER PROTEIN RAPZ"/>
    <property type="match status" value="1"/>
</dbReference>
<feature type="domain" description="RapZ C-terminal" evidence="6">
    <location>
        <begin position="178"/>
        <end position="297"/>
    </location>
</feature>